<gene>
    <name evidence="2" type="ORF">B0H17DRAFT_1139548</name>
</gene>
<dbReference type="Proteomes" id="UP001221757">
    <property type="component" value="Unassembled WGS sequence"/>
</dbReference>
<organism evidence="2 3">
    <name type="scientific">Mycena rosella</name>
    <name type="common">Pink bonnet</name>
    <name type="synonym">Agaricus rosellus</name>
    <dbReference type="NCBI Taxonomy" id="1033263"/>
    <lineage>
        <taxon>Eukaryota</taxon>
        <taxon>Fungi</taxon>
        <taxon>Dikarya</taxon>
        <taxon>Basidiomycota</taxon>
        <taxon>Agaricomycotina</taxon>
        <taxon>Agaricomycetes</taxon>
        <taxon>Agaricomycetidae</taxon>
        <taxon>Agaricales</taxon>
        <taxon>Marasmiineae</taxon>
        <taxon>Mycenaceae</taxon>
        <taxon>Mycena</taxon>
    </lineage>
</organism>
<reference evidence="2" key="1">
    <citation type="submission" date="2023-03" db="EMBL/GenBank/DDBJ databases">
        <title>Massive genome expansion in bonnet fungi (Mycena s.s.) driven by repeated elements and novel gene families across ecological guilds.</title>
        <authorList>
            <consortium name="Lawrence Berkeley National Laboratory"/>
            <person name="Harder C.B."/>
            <person name="Miyauchi S."/>
            <person name="Viragh M."/>
            <person name="Kuo A."/>
            <person name="Thoen E."/>
            <person name="Andreopoulos B."/>
            <person name="Lu D."/>
            <person name="Skrede I."/>
            <person name="Drula E."/>
            <person name="Henrissat B."/>
            <person name="Morin E."/>
            <person name="Kohler A."/>
            <person name="Barry K."/>
            <person name="LaButti K."/>
            <person name="Morin E."/>
            <person name="Salamov A."/>
            <person name="Lipzen A."/>
            <person name="Mereny Z."/>
            <person name="Hegedus B."/>
            <person name="Baldrian P."/>
            <person name="Stursova M."/>
            <person name="Weitz H."/>
            <person name="Taylor A."/>
            <person name="Grigoriev I.V."/>
            <person name="Nagy L.G."/>
            <person name="Martin F."/>
            <person name="Kauserud H."/>
        </authorList>
    </citation>
    <scope>NUCLEOTIDE SEQUENCE</scope>
    <source>
        <strain evidence="2">CBHHK067</strain>
    </source>
</reference>
<evidence type="ECO:0000313" key="3">
    <source>
        <dbReference type="Proteomes" id="UP001221757"/>
    </source>
</evidence>
<evidence type="ECO:0000313" key="2">
    <source>
        <dbReference type="EMBL" id="KAJ7677532.1"/>
    </source>
</evidence>
<sequence length="352" mass="37958">MSSTFCDVPVSAVFDSNASYSTVCLEWVINSGLRTWNSQASGLLSLPANAGFVSMYLNNIPVAASLPSDLVLGLDWLQFVCNSTSVNIILHLSSGPLELRCYPLRHPLTISAESSMSIGSSSVTPVLRGGINVEPSSSSSVSWGGSGVVLTPSSTSLTRDVDAVAACMLAALPPHTRGALNPNDNDVINVELPMNGSVPNDVPAFTSKESRSEAAVAGLHPDFLSPGEFQECALILDLRSESESKKRKVPSQLGNTSKIPRPSLSSAPDVCFPIVLTQSEKDQIVREFREMTNNALLKRAVAELRVIARQPRIEPFDNSSLENFQKSSRISHFWRSNVSRGPELQDVYTNSH</sequence>
<accession>A0AAD7D3U7</accession>
<comment type="caution">
    <text evidence="2">The sequence shown here is derived from an EMBL/GenBank/DDBJ whole genome shotgun (WGS) entry which is preliminary data.</text>
</comment>
<protein>
    <submittedName>
        <fullName evidence="2">Uncharacterized protein</fullName>
    </submittedName>
</protein>
<evidence type="ECO:0000256" key="1">
    <source>
        <dbReference type="SAM" id="MobiDB-lite"/>
    </source>
</evidence>
<feature type="region of interest" description="Disordered" evidence="1">
    <location>
        <begin position="245"/>
        <end position="264"/>
    </location>
</feature>
<dbReference type="AlphaFoldDB" id="A0AAD7D3U7"/>
<proteinExistence type="predicted"/>
<feature type="compositionally biased region" description="Polar residues" evidence="1">
    <location>
        <begin position="252"/>
        <end position="264"/>
    </location>
</feature>
<dbReference type="EMBL" id="JARKIE010000137">
    <property type="protein sequence ID" value="KAJ7677532.1"/>
    <property type="molecule type" value="Genomic_DNA"/>
</dbReference>
<keyword evidence="3" id="KW-1185">Reference proteome</keyword>
<name>A0AAD7D3U7_MYCRO</name>